<gene>
    <name evidence="5" type="ORF">GV64_00240</name>
</gene>
<feature type="domain" description="CBS" evidence="3">
    <location>
        <begin position="200"/>
        <end position="256"/>
    </location>
</feature>
<evidence type="ECO:0000256" key="2">
    <source>
        <dbReference type="PROSITE-ProRule" id="PRU00703"/>
    </source>
</evidence>
<dbReference type="SMART" id="SM00116">
    <property type="entry name" value="CBS"/>
    <property type="match status" value="2"/>
</dbReference>
<dbReference type="PROSITE" id="PS51464">
    <property type="entry name" value="SIS"/>
    <property type="match status" value="1"/>
</dbReference>
<name>A0A081K5E8_9GAMM</name>
<dbReference type="PANTHER" id="PTHR42745">
    <property type="match status" value="1"/>
</dbReference>
<evidence type="ECO:0000259" key="3">
    <source>
        <dbReference type="PROSITE" id="PS51371"/>
    </source>
</evidence>
<dbReference type="Pfam" id="PF00571">
    <property type="entry name" value="CBS"/>
    <property type="match status" value="2"/>
</dbReference>
<dbReference type="InterPro" id="IPR000644">
    <property type="entry name" value="CBS_dom"/>
</dbReference>
<comment type="caution">
    <text evidence="5">The sequence shown here is derived from an EMBL/GenBank/DDBJ whole genome shotgun (WGS) entry which is preliminary data.</text>
</comment>
<feature type="domain" description="CBS" evidence="3">
    <location>
        <begin position="265"/>
        <end position="311"/>
    </location>
</feature>
<dbReference type="GO" id="GO:0097367">
    <property type="term" value="F:carbohydrate derivative binding"/>
    <property type="evidence" value="ECO:0007669"/>
    <property type="project" value="InterPro"/>
</dbReference>
<dbReference type="RefSeq" id="WP_020582563.1">
    <property type="nucleotide sequence ID" value="NZ_JOJP01000001.1"/>
</dbReference>
<keyword evidence="6" id="KW-1185">Reference proteome</keyword>
<dbReference type="SUPFAM" id="SSF53697">
    <property type="entry name" value="SIS domain"/>
    <property type="match status" value="1"/>
</dbReference>
<dbReference type="Pfam" id="PF01380">
    <property type="entry name" value="SIS"/>
    <property type="match status" value="1"/>
</dbReference>
<evidence type="ECO:0000313" key="6">
    <source>
        <dbReference type="Proteomes" id="UP000027997"/>
    </source>
</evidence>
<dbReference type="AlphaFoldDB" id="A0A081K5E8"/>
<dbReference type="GO" id="GO:0019146">
    <property type="term" value="F:arabinose-5-phosphate isomerase activity"/>
    <property type="evidence" value="ECO:0007669"/>
    <property type="project" value="UniProtKB-EC"/>
</dbReference>
<evidence type="ECO:0000256" key="1">
    <source>
        <dbReference type="ARBA" id="ARBA00012545"/>
    </source>
</evidence>
<dbReference type="InterPro" id="IPR050986">
    <property type="entry name" value="GutQ/KpsF_isomerases"/>
</dbReference>
<dbReference type="InterPro" id="IPR046348">
    <property type="entry name" value="SIS_dom_sf"/>
</dbReference>
<dbReference type="Gene3D" id="3.10.580.10">
    <property type="entry name" value="CBS-domain"/>
    <property type="match status" value="1"/>
</dbReference>
<evidence type="ECO:0000259" key="4">
    <source>
        <dbReference type="PROSITE" id="PS51464"/>
    </source>
</evidence>
<keyword evidence="2" id="KW-0129">CBS domain</keyword>
<dbReference type="STRING" id="305900.GV64_00240"/>
<proteinExistence type="predicted"/>
<dbReference type="PANTHER" id="PTHR42745:SF1">
    <property type="entry name" value="ARABINOSE 5-PHOSPHATE ISOMERASE KDSD"/>
    <property type="match status" value="1"/>
</dbReference>
<reference evidence="5 6" key="1">
    <citation type="submission" date="2014-06" db="EMBL/GenBank/DDBJ databases">
        <title>Whole Genome Sequences of Three Symbiotic Endozoicomonas Bacteria.</title>
        <authorList>
            <person name="Neave M.J."/>
            <person name="Apprill A."/>
            <person name="Voolstra C.R."/>
        </authorList>
    </citation>
    <scope>NUCLEOTIDE SEQUENCE [LARGE SCALE GENOMIC DNA]</scope>
    <source>
        <strain evidence="5 6">DSM 22380</strain>
    </source>
</reference>
<dbReference type="eggNOG" id="COG0517">
    <property type="taxonomic scope" value="Bacteria"/>
</dbReference>
<protein>
    <recommendedName>
        <fullName evidence="1">arabinose-5-phosphate isomerase</fullName>
        <ecNumber evidence="1">5.3.1.13</ecNumber>
    </recommendedName>
</protein>
<dbReference type="EMBL" id="JOJP01000001">
    <property type="protein sequence ID" value="KEI69374.1"/>
    <property type="molecule type" value="Genomic_DNA"/>
</dbReference>
<dbReference type="GO" id="GO:1901135">
    <property type="term" value="P:carbohydrate derivative metabolic process"/>
    <property type="evidence" value="ECO:0007669"/>
    <property type="project" value="InterPro"/>
</dbReference>
<organism evidence="5 6">
    <name type="scientific">Endozoicomonas elysicola</name>
    <dbReference type="NCBI Taxonomy" id="305900"/>
    <lineage>
        <taxon>Bacteria</taxon>
        <taxon>Pseudomonadati</taxon>
        <taxon>Pseudomonadota</taxon>
        <taxon>Gammaproteobacteria</taxon>
        <taxon>Oceanospirillales</taxon>
        <taxon>Endozoicomonadaceae</taxon>
        <taxon>Endozoicomonas</taxon>
    </lineage>
</organism>
<dbReference type="InterPro" id="IPR046342">
    <property type="entry name" value="CBS_dom_sf"/>
</dbReference>
<dbReference type="EC" id="5.3.1.13" evidence="1"/>
<sequence>MNLDQNQLVSEVMRNSVAGQIEALRSLEARINGSFSAALELLAECRGRAIMFGMKQSGLVGQKIAATLYATGLSTHILNAAETWEDNLSMIGPGDVIIMLSYSGRTEELLRLYPAIRQMGNKVIAITGDPAGPVAGQADIVLDASVIESREDREQAPTTYTTVLLAIGDLLAETLIRRRMFSSPEAQQSDQKMVWVRDVVQRGDLAVVSPDCSLRKVMQTMTSHRTNLCLVMEGDLLCGIITDGDLRRNLAGAESLQGIHARNIMNGTPICVQENISAEEARLLMKEQGIHTLVVKDRDQNVVGLLTIDSV</sequence>
<dbReference type="PROSITE" id="PS51371">
    <property type="entry name" value="CBS"/>
    <property type="match status" value="2"/>
</dbReference>
<evidence type="ECO:0000313" key="5">
    <source>
        <dbReference type="EMBL" id="KEI69374.1"/>
    </source>
</evidence>
<accession>A0A081K5E8</accession>
<dbReference type="eggNOG" id="COG0794">
    <property type="taxonomic scope" value="Bacteria"/>
</dbReference>
<dbReference type="InterPro" id="IPR001347">
    <property type="entry name" value="SIS_dom"/>
</dbReference>
<dbReference type="Proteomes" id="UP000027997">
    <property type="component" value="Unassembled WGS sequence"/>
</dbReference>
<feature type="domain" description="SIS" evidence="4">
    <location>
        <begin position="38"/>
        <end position="181"/>
    </location>
</feature>
<dbReference type="Gene3D" id="3.40.50.10490">
    <property type="entry name" value="Glucose-6-phosphate isomerase like protein, domain 1"/>
    <property type="match status" value="1"/>
</dbReference>
<dbReference type="SUPFAM" id="SSF54631">
    <property type="entry name" value="CBS-domain pair"/>
    <property type="match status" value="1"/>
</dbReference>